<organism evidence="2 3">
    <name type="scientific">Phytophthora aleatoria</name>
    <dbReference type="NCBI Taxonomy" id="2496075"/>
    <lineage>
        <taxon>Eukaryota</taxon>
        <taxon>Sar</taxon>
        <taxon>Stramenopiles</taxon>
        <taxon>Oomycota</taxon>
        <taxon>Peronosporomycetes</taxon>
        <taxon>Peronosporales</taxon>
        <taxon>Peronosporaceae</taxon>
        <taxon>Phytophthora</taxon>
    </lineage>
</organism>
<proteinExistence type="predicted"/>
<dbReference type="PANTHER" id="PTHR33939">
    <property type="entry name" value="PROTEIN CBG22215"/>
    <property type="match status" value="1"/>
</dbReference>
<keyword evidence="3" id="KW-1185">Reference proteome</keyword>
<dbReference type="PANTHER" id="PTHR33939:SF1">
    <property type="entry name" value="DUF4371 DOMAIN-CONTAINING PROTEIN"/>
    <property type="match status" value="1"/>
</dbReference>
<dbReference type="InterPro" id="IPR038717">
    <property type="entry name" value="Tc1-like_DDE_dom"/>
</dbReference>
<dbReference type="Proteomes" id="UP000709295">
    <property type="component" value="Unassembled WGS sequence"/>
</dbReference>
<comment type="caution">
    <text evidence="2">The sequence shown here is derived from an EMBL/GenBank/DDBJ whole genome shotgun (WGS) entry which is preliminary data.</text>
</comment>
<feature type="domain" description="Tc1-like transposase DDE" evidence="1">
    <location>
        <begin position="218"/>
        <end position="273"/>
    </location>
</feature>
<evidence type="ECO:0000259" key="1">
    <source>
        <dbReference type="Pfam" id="PF13358"/>
    </source>
</evidence>
<gene>
    <name evidence="2" type="ORF">JG688_00005336</name>
</gene>
<dbReference type="AlphaFoldDB" id="A0A8J5J8I8"/>
<evidence type="ECO:0000313" key="3">
    <source>
        <dbReference type="Proteomes" id="UP000709295"/>
    </source>
</evidence>
<dbReference type="EMBL" id="JAENGY010000210">
    <property type="protein sequence ID" value="KAG6969356.1"/>
    <property type="molecule type" value="Genomic_DNA"/>
</dbReference>
<protein>
    <recommendedName>
        <fullName evidence="1">Tc1-like transposase DDE domain-containing protein</fullName>
    </recommendedName>
</protein>
<accession>A0A8J5J8I8</accession>
<dbReference type="Pfam" id="PF13358">
    <property type="entry name" value="DDE_3"/>
    <property type="match status" value="1"/>
</dbReference>
<evidence type="ECO:0000313" key="2">
    <source>
        <dbReference type="EMBL" id="KAG6969356.1"/>
    </source>
</evidence>
<sequence length="327" mass="38050">MQRRHQLSPEEKALVCNVYDYFVAEAKEGRSGGRNSRQRTKEVSVLRSLMDTNLKLHASERTPFLECCEPATSIQTPISSRCGCHLRPSQNKAVKPITAQLIHNHIEGVVGKCYNVRTMRVWLNDMGFRHLRGQQRHYLAETTGNVAFQATYLQRRLSNRDPRNHPIQPEVFLDESYCNVNHVTGKTWLNEDKIRISKSDIDFEPSWFIPQLLELVKAHKSKPNYVSHRIANEQGHYLLYTPPYHPELQPIEMVWGRVKNRIARHPADNLADLSAKLTAEFGRVKSKHWCKFYRRVLRIERKYMTALEECELVDEEELCVGDEDDAE</sequence>
<reference evidence="2" key="1">
    <citation type="submission" date="2021-01" db="EMBL/GenBank/DDBJ databases">
        <title>Phytophthora aleatoria, a newly-described species from Pinus radiata is distinct from Phytophthora cactorum isolates based on comparative genomics.</title>
        <authorList>
            <person name="Mcdougal R."/>
            <person name="Panda P."/>
            <person name="Williams N."/>
            <person name="Studholme D.J."/>
        </authorList>
    </citation>
    <scope>NUCLEOTIDE SEQUENCE</scope>
    <source>
        <strain evidence="2">NZFS 4037</strain>
    </source>
</reference>
<name>A0A8J5J8I8_9STRA</name>